<proteinExistence type="predicted"/>
<feature type="compositionally biased region" description="Acidic residues" evidence="1">
    <location>
        <begin position="327"/>
        <end position="346"/>
    </location>
</feature>
<comment type="caution">
    <text evidence="2">The sequence shown here is derived from an EMBL/GenBank/DDBJ whole genome shotgun (WGS) entry which is preliminary data.</text>
</comment>
<feature type="compositionally biased region" description="Basic and acidic residues" evidence="1">
    <location>
        <begin position="516"/>
        <end position="528"/>
    </location>
</feature>
<dbReference type="PANTHER" id="PTHR45740:SF2">
    <property type="entry name" value="POLY [ADP-RIBOSE] POLYMERASE"/>
    <property type="match status" value="1"/>
</dbReference>
<feature type="compositionally biased region" description="Low complexity" evidence="1">
    <location>
        <begin position="479"/>
        <end position="499"/>
    </location>
</feature>
<dbReference type="Gene3D" id="3.90.228.10">
    <property type="match status" value="2"/>
</dbReference>
<protein>
    <recommendedName>
        <fullName evidence="4">UBA domain-containing protein</fullName>
    </recommendedName>
</protein>
<feature type="compositionally biased region" description="Polar residues" evidence="1">
    <location>
        <begin position="163"/>
        <end position="176"/>
    </location>
</feature>
<feature type="compositionally biased region" description="Polar residues" evidence="1">
    <location>
        <begin position="462"/>
        <end position="471"/>
    </location>
</feature>
<dbReference type="SUPFAM" id="SSF56399">
    <property type="entry name" value="ADP-ribosylation"/>
    <property type="match status" value="1"/>
</dbReference>
<accession>A0ABQ7G6F7</accession>
<feature type="region of interest" description="Disordered" evidence="1">
    <location>
        <begin position="161"/>
        <end position="374"/>
    </location>
</feature>
<evidence type="ECO:0000313" key="3">
    <source>
        <dbReference type="Proteomes" id="UP000815325"/>
    </source>
</evidence>
<feature type="region of interest" description="Disordered" evidence="1">
    <location>
        <begin position="849"/>
        <end position="876"/>
    </location>
</feature>
<organism evidence="2 3">
    <name type="scientific">Dunaliella salina</name>
    <name type="common">Green alga</name>
    <name type="synonym">Protococcus salinus</name>
    <dbReference type="NCBI Taxonomy" id="3046"/>
    <lineage>
        <taxon>Eukaryota</taxon>
        <taxon>Viridiplantae</taxon>
        <taxon>Chlorophyta</taxon>
        <taxon>core chlorophytes</taxon>
        <taxon>Chlorophyceae</taxon>
        <taxon>CS clade</taxon>
        <taxon>Chlamydomonadales</taxon>
        <taxon>Dunaliellaceae</taxon>
        <taxon>Dunaliella</taxon>
    </lineage>
</organism>
<feature type="compositionally biased region" description="Low complexity" evidence="1">
    <location>
        <begin position="291"/>
        <end position="321"/>
    </location>
</feature>
<dbReference type="InterPro" id="IPR051712">
    <property type="entry name" value="ARTD-AVP"/>
</dbReference>
<feature type="compositionally biased region" description="Basic residues" evidence="1">
    <location>
        <begin position="849"/>
        <end position="860"/>
    </location>
</feature>
<feature type="compositionally biased region" description="Pro residues" evidence="1">
    <location>
        <begin position="192"/>
        <end position="220"/>
    </location>
</feature>
<keyword evidence="3" id="KW-1185">Reference proteome</keyword>
<feature type="region of interest" description="Disordered" evidence="1">
    <location>
        <begin position="405"/>
        <end position="588"/>
    </location>
</feature>
<feature type="compositionally biased region" description="Pro residues" evidence="1">
    <location>
        <begin position="353"/>
        <end position="366"/>
    </location>
</feature>
<feature type="region of interest" description="Disordered" evidence="1">
    <location>
        <begin position="684"/>
        <end position="705"/>
    </location>
</feature>
<feature type="compositionally biased region" description="Polar residues" evidence="1">
    <location>
        <begin position="563"/>
        <end position="572"/>
    </location>
</feature>
<feature type="compositionally biased region" description="Low complexity" evidence="1">
    <location>
        <begin position="237"/>
        <end position="275"/>
    </location>
</feature>
<gene>
    <name evidence="2" type="ORF">DUNSADRAFT_14318</name>
</gene>
<sequence>MLHAEEMYVRTAMGGGQAGPLRVDLSRGRWAVQEYSLAEATAAFQRTLANHGWAGGGGRGGTAAGSSAAPAAAGASSSAHAAQRATRPSAAAAAATAAAGGPAPFSSSSAALPGPGLLGAGGLSGPHGSYSASRHGQVLSSARKAMLLHSNLNNLLNGPPNFTPTHSWTGPPQHTPNHLHVTSRPLLGSPSSQPPPPAPLFHPQRPPPPASVMVPTPAPAQPQATASTRNHTSKQLQPQPQAGTAAPAAAGRSISGSGTGEALASSSTPSASASAGREHDSNRRRTRLRALRGLGQQQQTRPQPQGRQQQQQQQQQQTLQQHVVDLTLDDDDDDDDGDGGGDDGDMDTFMPAPTAPVPTPTAPAPVPAQAAARDCTRVTSSYAASPFSAVDAISDAEFHAAFAVSSDDDDCEVGVGSKRNRTQPHQQQQQQSDTASRAAPPHKRSRSAVPMQNNPPKPLPTDAQQHTSGIAQQPPPHLAVHSANGAGSSSGRAVGRAAAPTSGGSMAPIEIDLTDDFPRIERRRKGEASSKQQQQQQQQHGHQIDRSDTRPARQPHPPPAGYANQQQTSAGEPQQRAPRAKSTHLQSSQVAAGLAELQSNGLTVMEARAALAAAGNDSRRALQRLVEERVLEPEAVATLVANGVSQQDAEAALMLKKGDANKALMLCIECNETGSHPSDLLRQKRRKADAAAEASKTVATEHAEAEEHRRKQLLLEQEAEMVLQRFEASGGLRRAKVRKIERVQNLQLYTDYDRSLRKIQHQTKGNPNVKSLFHDNYSKAPKHSWDVSSSRSGAMAMPPPIIPPFGMPPAMLFGSSMSGAALSSSLHTPWGMGGAVASGLRRPVPRKLPHKLLHGSHSHGRQQQQQQPPPADPSSPAFVEGCVAMLLCDVVMGVVGNGGPHMRRPPPNCHSTTGGNIFAVYDDTQAYPTHVIHYEP</sequence>
<dbReference type="Proteomes" id="UP000815325">
    <property type="component" value="Unassembled WGS sequence"/>
</dbReference>
<dbReference type="EMBL" id="MU070026">
    <property type="protein sequence ID" value="KAF5830588.1"/>
    <property type="molecule type" value="Genomic_DNA"/>
</dbReference>
<dbReference type="PANTHER" id="PTHR45740">
    <property type="entry name" value="POLY [ADP-RIBOSE] POLYMERASE"/>
    <property type="match status" value="1"/>
</dbReference>
<evidence type="ECO:0000313" key="2">
    <source>
        <dbReference type="EMBL" id="KAF5830588.1"/>
    </source>
</evidence>
<feature type="compositionally biased region" description="Basic and acidic residues" evidence="1">
    <location>
        <begin position="542"/>
        <end position="551"/>
    </location>
</feature>
<evidence type="ECO:0000256" key="1">
    <source>
        <dbReference type="SAM" id="MobiDB-lite"/>
    </source>
</evidence>
<feature type="compositionally biased region" description="Polar residues" evidence="1">
    <location>
        <begin position="227"/>
        <end position="236"/>
    </location>
</feature>
<evidence type="ECO:0008006" key="4">
    <source>
        <dbReference type="Google" id="ProtNLM"/>
    </source>
</evidence>
<reference evidence="2" key="1">
    <citation type="submission" date="2017-08" db="EMBL/GenBank/DDBJ databases">
        <authorList>
            <person name="Polle J.E."/>
            <person name="Barry K."/>
            <person name="Cushman J."/>
            <person name="Schmutz J."/>
            <person name="Tran D."/>
            <person name="Hathwaick L.T."/>
            <person name="Yim W.C."/>
            <person name="Jenkins J."/>
            <person name="Mckie-Krisberg Z.M."/>
            <person name="Prochnik S."/>
            <person name="Lindquist E."/>
            <person name="Dockter R.B."/>
            <person name="Adam C."/>
            <person name="Molina H."/>
            <person name="Bunkerborg J."/>
            <person name="Jin E."/>
            <person name="Buchheim M."/>
            <person name="Magnuson J."/>
        </authorList>
    </citation>
    <scope>NUCLEOTIDE SEQUENCE</scope>
    <source>
        <strain evidence="2">CCAP 19/18</strain>
    </source>
</reference>
<name>A0ABQ7G6F7_DUNSA</name>